<gene>
    <name evidence="1" type="ORF">KJI95_01860</name>
</gene>
<accession>A0ABS5UYQ8</accession>
<evidence type="ECO:0000313" key="1">
    <source>
        <dbReference type="EMBL" id="MBT1443274.1"/>
    </source>
</evidence>
<evidence type="ECO:0000313" key="2">
    <source>
        <dbReference type="Proteomes" id="UP001195903"/>
    </source>
</evidence>
<name>A0ABS5UYQ8_9GAMM</name>
<comment type="caution">
    <text evidence="1">The sequence shown here is derived from an EMBL/GenBank/DDBJ whole genome shotgun (WGS) entry which is preliminary data.</text>
</comment>
<proteinExistence type="predicted"/>
<sequence>MTHPLCQRGGGWMVAGQWQGGGWMLAEWRPDGAGCWQDGDKSAARAWQEHAKNAPRTRLYGGKAQDGSDKAISRTTHKYVNKGREAGRKKGA</sequence>
<dbReference type="Proteomes" id="UP001195903">
    <property type="component" value="Unassembled WGS sequence"/>
</dbReference>
<dbReference type="EMBL" id="JAHEPS010000001">
    <property type="protein sequence ID" value="MBT1443274.1"/>
    <property type="molecule type" value="Genomic_DNA"/>
</dbReference>
<organism evidence="1 2">
    <name type="scientific">Shewanella jiangmenensis</name>
    <dbReference type="NCBI Taxonomy" id="2837387"/>
    <lineage>
        <taxon>Bacteria</taxon>
        <taxon>Pseudomonadati</taxon>
        <taxon>Pseudomonadota</taxon>
        <taxon>Gammaproteobacteria</taxon>
        <taxon>Alteromonadales</taxon>
        <taxon>Shewanellaceae</taxon>
        <taxon>Shewanella</taxon>
    </lineage>
</organism>
<protein>
    <submittedName>
        <fullName evidence="1">Uncharacterized protein</fullName>
    </submittedName>
</protein>
<keyword evidence="2" id="KW-1185">Reference proteome</keyword>
<reference evidence="1 2" key="1">
    <citation type="submission" date="2021-05" db="EMBL/GenBank/DDBJ databases">
        <title>Shewanella sp. JM162201.</title>
        <authorList>
            <person name="Xu S."/>
            <person name="Li A."/>
        </authorList>
    </citation>
    <scope>NUCLEOTIDE SEQUENCE [LARGE SCALE GENOMIC DNA]</scope>
    <source>
        <strain evidence="1 2">JM162201</strain>
    </source>
</reference>